<dbReference type="AlphaFoldDB" id="A0A8H5MBJ7"/>
<dbReference type="Pfam" id="PF25340">
    <property type="entry name" value="BCD_RFX"/>
    <property type="match status" value="1"/>
</dbReference>
<dbReference type="GO" id="GO:0000978">
    <property type="term" value="F:RNA polymerase II cis-regulatory region sequence-specific DNA binding"/>
    <property type="evidence" value="ECO:0007669"/>
    <property type="project" value="TreeGrafter"/>
</dbReference>
<dbReference type="InterPro" id="IPR003150">
    <property type="entry name" value="DNA-bd_RFX"/>
</dbReference>
<dbReference type="OrthoDB" id="10056949at2759"/>
<dbReference type="InterPro" id="IPR039779">
    <property type="entry name" value="RFX-like"/>
</dbReference>
<dbReference type="InterPro" id="IPR036388">
    <property type="entry name" value="WH-like_DNA-bd_sf"/>
</dbReference>
<dbReference type="EMBL" id="JAACJP010000001">
    <property type="protein sequence ID" value="KAF5388445.1"/>
    <property type="molecule type" value="Genomic_DNA"/>
</dbReference>
<feature type="region of interest" description="Disordered" evidence="2">
    <location>
        <begin position="362"/>
        <end position="402"/>
    </location>
</feature>
<proteinExistence type="predicted"/>
<evidence type="ECO:0000256" key="2">
    <source>
        <dbReference type="SAM" id="MobiDB-lite"/>
    </source>
</evidence>
<name>A0A8H5MBJ7_9AGAR</name>
<dbReference type="InterPro" id="IPR036390">
    <property type="entry name" value="WH_DNA-bd_sf"/>
</dbReference>
<gene>
    <name evidence="4" type="ORF">D9615_000418</name>
</gene>
<organism evidence="4 5">
    <name type="scientific">Tricholomella constricta</name>
    <dbReference type="NCBI Taxonomy" id="117010"/>
    <lineage>
        <taxon>Eukaryota</taxon>
        <taxon>Fungi</taxon>
        <taxon>Dikarya</taxon>
        <taxon>Basidiomycota</taxon>
        <taxon>Agaricomycotina</taxon>
        <taxon>Agaricomycetes</taxon>
        <taxon>Agaricomycetidae</taxon>
        <taxon>Agaricales</taxon>
        <taxon>Tricholomatineae</taxon>
        <taxon>Lyophyllaceae</taxon>
        <taxon>Tricholomella</taxon>
    </lineage>
</organism>
<evidence type="ECO:0000256" key="1">
    <source>
        <dbReference type="ARBA" id="ARBA00023125"/>
    </source>
</evidence>
<comment type="caution">
    <text evidence="4">The sequence shown here is derived from an EMBL/GenBank/DDBJ whole genome shotgun (WGS) entry which is preliminary data.</text>
</comment>
<feature type="compositionally biased region" description="Low complexity" evidence="2">
    <location>
        <begin position="19"/>
        <end position="45"/>
    </location>
</feature>
<feature type="compositionally biased region" description="Polar residues" evidence="2">
    <location>
        <begin position="367"/>
        <end position="390"/>
    </location>
</feature>
<dbReference type="Proteomes" id="UP000565441">
    <property type="component" value="Unassembled WGS sequence"/>
</dbReference>
<reference evidence="4 5" key="1">
    <citation type="journal article" date="2020" name="ISME J.">
        <title>Uncovering the hidden diversity of litter-decomposition mechanisms in mushroom-forming fungi.</title>
        <authorList>
            <person name="Floudas D."/>
            <person name="Bentzer J."/>
            <person name="Ahren D."/>
            <person name="Johansson T."/>
            <person name="Persson P."/>
            <person name="Tunlid A."/>
        </authorList>
    </citation>
    <scope>NUCLEOTIDE SEQUENCE [LARGE SCALE GENOMIC DNA]</scope>
    <source>
        <strain evidence="4 5">CBS 661.87</strain>
    </source>
</reference>
<dbReference type="InterPro" id="IPR057321">
    <property type="entry name" value="RFX1-4/6/8-like_BCD"/>
</dbReference>
<dbReference type="PANTHER" id="PTHR12619">
    <property type="entry name" value="RFX TRANSCRIPTION FACTOR FAMILY"/>
    <property type="match status" value="1"/>
</dbReference>
<feature type="region of interest" description="Disordered" evidence="2">
    <location>
        <begin position="16"/>
        <end position="56"/>
    </location>
</feature>
<dbReference type="Pfam" id="PF02257">
    <property type="entry name" value="RFX_DNA_binding"/>
    <property type="match status" value="1"/>
</dbReference>
<feature type="compositionally biased region" description="Polar residues" evidence="2">
    <location>
        <begin position="838"/>
        <end position="850"/>
    </location>
</feature>
<feature type="compositionally biased region" description="Acidic residues" evidence="2">
    <location>
        <begin position="326"/>
        <end position="336"/>
    </location>
</feature>
<dbReference type="PANTHER" id="PTHR12619:SF5">
    <property type="entry name" value="TRANSCRIPTION FACTOR RFX4"/>
    <property type="match status" value="1"/>
</dbReference>
<evidence type="ECO:0000313" key="4">
    <source>
        <dbReference type="EMBL" id="KAF5388445.1"/>
    </source>
</evidence>
<feature type="compositionally biased region" description="Polar residues" evidence="2">
    <location>
        <begin position="303"/>
        <end position="320"/>
    </location>
</feature>
<dbReference type="PROSITE" id="PS51526">
    <property type="entry name" value="RFX_DBD"/>
    <property type="match status" value="1"/>
</dbReference>
<dbReference type="SUPFAM" id="SSF46785">
    <property type="entry name" value="Winged helix' DNA-binding domain"/>
    <property type="match status" value="1"/>
</dbReference>
<accession>A0A8H5MBJ7</accession>
<feature type="region of interest" description="Disordered" evidence="2">
    <location>
        <begin position="91"/>
        <end position="112"/>
    </location>
</feature>
<keyword evidence="5" id="KW-1185">Reference proteome</keyword>
<evidence type="ECO:0000313" key="5">
    <source>
        <dbReference type="Proteomes" id="UP000565441"/>
    </source>
</evidence>
<dbReference type="Gene3D" id="1.10.10.10">
    <property type="entry name" value="Winged helix-like DNA-binding domain superfamily/Winged helix DNA-binding domain"/>
    <property type="match status" value="1"/>
</dbReference>
<protein>
    <recommendedName>
        <fullName evidence="3">RFX-type winged-helix domain-containing protein</fullName>
    </recommendedName>
</protein>
<evidence type="ECO:0000259" key="3">
    <source>
        <dbReference type="PROSITE" id="PS51526"/>
    </source>
</evidence>
<keyword evidence="1" id="KW-0238">DNA-binding</keyword>
<feature type="domain" description="RFX-type winged-helix" evidence="3">
    <location>
        <begin position="209"/>
        <end position="284"/>
    </location>
</feature>
<feature type="region of interest" description="Disordered" evidence="2">
    <location>
        <begin position="838"/>
        <end position="874"/>
    </location>
</feature>
<feature type="region of interest" description="Disordered" evidence="2">
    <location>
        <begin position="303"/>
        <end position="345"/>
    </location>
</feature>
<sequence>MTAVNMQMLPTSMPLDYLPVHPHSRSSSVSSSSAHSSNSRPQSSQGPIHPAMPPSADDLYRASYHLNHHASIQGDHVRDSFYPFPVALNFTDDDSRQSPPNHNISKGPMRPSHIRARVAASPYPRDTDSVHSSSSETDDLSMYLGNSAPDYHTMFGGGQTMAPSHETMHAAGAFGRMTISPDHALEKLAANVRVATTTSASDRAKQIFVQAWLTANYAPYPDGNVPRQGLYFSYRRVCDQYGIPHINTATLGKAIRLCFPTIKTRRLGVRGNSKYHYCGIRPATSAEAEWLQDYIQKSNNNAGQQSVNAARLAQEQSEAANRSEERSDEDEDEDSEGVNSAIGSKRNSLTLSNDIKGAVFTNDLSDKTPTASTLLSQVQSAQRPSGTFPPQASIRRHPQQEPALTVQSHSPQTTSGSVPYLTPQQALSVRQLSHFPSIEDAVGASSTHHTVLAREVWNWFQDHLDALLESVRTFRFDQFEMHLRTFWTSLGGQHREIVHAPAIAGLMAKADAIVYDEILEILRSQMLSPISAASLSSLRQLANKMEKILLVALENYGNTFVEPKVELGARFGHLVLRFLDIYQVTQALNTVLTNQKQLTEMRRSWHKIDFESVRNQSALVCNCRHEDLVQLLEVEFVQILDSLTKTNEPVREVMAWADKCCERLMGSSRANHNGTEERSTMSSRSVLIRFGYVTSQVMRDLTIRSDPAFGAFQIMKLFLDDWIAVNVLRSVALSTNSVAASVEPVMQQQFFTLSPMAGQENFNSSQQHMMTHTPTTSSMLAALQHDPFPSGSLDPSSSGFNADAYGSLSYMDTSATQEDSHQSGLSFPDFSGSGNSFDVTNFASQDLAMNSSSTPVSESDPEPEPVKTEQPSGV</sequence>
<dbReference type="GO" id="GO:0000981">
    <property type="term" value="F:DNA-binding transcription factor activity, RNA polymerase II-specific"/>
    <property type="evidence" value="ECO:0007669"/>
    <property type="project" value="TreeGrafter"/>
</dbReference>